<keyword evidence="1" id="KW-0732">Signal</keyword>
<dbReference type="Proteomes" id="UP000190150">
    <property type="component" value="Unassembled WGS sequence"/>
</dbReference>
<name>A0A1T5EAQ8_9SPHI</name>
<sequence length="416" mass="46667">MNKLLKLLFFITPILLFAACDKVNEKDVVQMRVPIFEKMASIRADEISVLPAKSLHTSGKIYIYEDYLFINEPLEGIHIFDNSNPANPKAVSFVKIPGNVDMAIKDDALYVDSYVDLLTFDLSNPSKPNLIDREKDVFQSLYVYGFQPGREDDRIVVGYKDTLVRYDNVNTYNPFDPKKNMYYLNNSASEVGSTYGQGGSMARFTLAQEHLYAVDASTLHLFDVRETSNPRFVKNIPLGWGIETIFPYKDKLFIGSNTGMFIYDIANASNPVQLARYSHVRACDPVVVNDTHAFVTLRTGAICAGTANVLEVLDIRDLKNPVLVKSYQMQNPHGLALAGNVLYLCEGKYGFKSFNAADVFEIGNNRLEHLQNLNSTDVIPGPKSLIVIGEDGVCQYDYSDKSKLKLLSCISRNIEK</sequence>
<keyword evidence="3" id="KW-1185">Reference proteome</keyword>
<organism evidence="2 3">
    <name type="scientific">Sphingobacterium nematocida</name>
    <dbReference type="NCBI Taxonomy" id="1513896"/>
    <lineage>
        <taxon>Bacteria</taxon>
        <taxon>Pseudomonadati</taxon>
        <taxon>Bacteroidota</taxon>
        <taxon>Sphingobacteriia</taxon>
        <taxon>Sphingobacteriales</taxon>
        <taxon>Sphingobacteriaceae</taxon>
        <taxon>Sphingobacterium</taxon>
    </lineage>
</organism>
<dbReference type="EMBL" id="FUZF01000010">
    <property type="protein sequence ID" value="SKB81107.1"/>
    <property type="molecule type" value="Genomic_DNA"/>
</dbReference>
<accession>A0A1T5EAQ8</accession>
<dbReference type="AlphaFoldDB" id="A0A1T5EAQ8"/>
<feature type="chain" id="PRO_5012143000" evidence="1">
    <location>
        <begin position="19"/>
        <end position="416"/>
    </location>
</feature>
<reference evidence="3" key="1">
    <citation type="submission" date="2017-02" db="EMBL/GenBank/DDBJ databases">
        <authorList>
            <person name="Varghese N."/>
            <person name="Submissions S."/>
        </authorList>
    </citation>
    <scope>NUCLEOTIDE SEQUENCE [LARGE SCALE GENOMIC DNA]</scope>
    <source>
        <strain evidence="3">DSM 24091</strain>
    </source>
</reference>
<dbReference type="InterPro" id="IPR011044">
    <property type="entry name" value="Quino_amine_DH_bsu"/>
</dbReference>
<dbReference type="RefSeq" id="WP_079643389.1">
    <property type="nucleotide sequence ID" value="NZ_FUZF01000010.1"/>
</dbReference>
<dbReference type="Pfam" id="PF08309">
    <property type="entry name" value="LVIVD"/>
    <property type="match status" value="2"/>
</dbReference>
<feature type="signal peptide" evidence="1">
    <location>
        <begin position="1"/>
        <end position="18"/>
    </location>
</feature>
<evidence type="ECO:0000256" key="1">
    <source>
        <dbReference type="SAM" id="SignalP"/>
    </source>
</evidence>
<protein>
    <submittedName>
        <fullName evidence="2">LVIVD repeat-containing protein</fullName>
    </submittedName>
</protein>
<dbReference type="InterPro" id="IPR013211">
    <property type="entry name" value="LVIVD"/>
</dbReference>
<evidence type="ECO:0000313" key="2">
    <source>
        <dbReference type="EMBL" id="SKB81107.1"/>
    </source>
</evidence>
<evidence type="ECO:0000313" key="3">
    <source>
        <dbReference type="Proteomes" id="UP000190150"/>
    </source>
</evidence>
<gene>
    <name evidence="2" type="ORF">SAMN05660841_02484</name>
</gene>
<proteinExistence type="predicted"/>
<dbReference type="SUPFAM" id="SSF50969">
    <property type="entry name" value="YVTN repeat-like/Quinoprotein amine dehydrogenase"/>
    <property type="match status" value="1"/>
</dbReference>
<dbReference type="STRING" id="1513896.SAMN05660841_02484"/>
<dbReference type="PROSITE" id="PS51257">
    <property type="entry name" value="PROKAR_LIPOPROTEIN"/>
    <property type="match status" value="1"/>
</dbReference>
<dbReference type="OrthoDB" id="1521841at2"/>